<dbReference type="InterPro" id="IPR044925">
    <property type="entry name" value="His-Me_finger_sf"/>
</dbReference>
<evidence type="ECO:0000313" key="2">
    <source>
        <dbReference type="EMBL" id="OQB40516.1"/>
    </source>
</evidence>
<name>A0A1V5ZKC7_9BACT</name>
<dbReference type="Pfam" id="PF13392">
    <property type="entry name" value="HNH_3"/>
    <property type="match status" value="1"/>
</dbReference>
<organism evidence="2">
    <name type="scientific">candidate division CPR1 bacterium ADurb.Bin160</name>
    <dbReference type="NCBI Taxonomy" id="1852826"/>
    <lineage>
        <taxon>Bacteria</taxon>
        <taxon>candidate division CPR1</taxon>
    </lineage>
</organism>
<dbReference type="SUPFAM" id="SSF54060">
    <property type="entry name" value="His-Me finger endonucleases"/>
    <property type="match status" value="1"/>
</dbReference>
<dbReference type="InterPro" id="IPR003615">
    <property type="entry name" value="HNH_nuc"/>
</dbReference>
<proteinExistence type="predicted"/>
<feature type="domain" description="HNH nuclease" evidence="1">
    <location>
        <begin position="50"/>
        <end position="79"/>
    </location>
</feature>
<dbReference type="EMBL" id="MWDB01000041">
    <property type="protein sequence ID" value="OQB40516.1"/>
    <property type="molecule type" value="Genomic_DNA"/>
</dbReference>
<dbReference type="Gene3D" id="3.90.75.20">
    <property type="match status" value="1"/>
</dbReference>
<reference evidence="2" key="1">
    <citation type="submission" date="2017-02" db="EMBL/GenBank/DDBJ databases">
        <title>Delving into the versatile metabolic prowess of the omnipresent phylum Bacteroidetes.</title>
        <authorList>
            <person name="Nobu M.K."/>
            <person name="Mei R."/>
            <person name="Narihiro T."/>
            <person name="Kuroda K."/>
            <person name="Liu W.-T."/>
        </authorList>
    </citation>
    <scope>NUCLEOTIDE SEQUENCE</scope>
    <source>
        <strain evidence="2">ADurb.Bin160</strain>
    </source>
</reference>
<evidence type="ECO:0000259" key="1">
    <source>
        <dbReference type="Pfam" id="PF13392"/>
    </source>
</evidence>
<dbReference type="AlphaFoldDB" id="A0A1V5ZKC7"/>
<comment type="caution">
    <text evidence="2">The sequence shown here is derived from an EMBL/GenBank/DDBJ whole genome shotgun (WGS) entry which is preliminary data.</text>
</comment>
<sequence length="121" mass="14446">MTVEEILNEESKDTLLTEKKANLYPRHWDNKKRLWVYDHREKLGLTEKDKDLIVHHKDDDEKNHSIDNLVALTRAEHARIGKPALKHEKCRICGAKHFAKGLCQKHYKRLWRKAMLKKIEK</sequence>
<gene>
    <name evidence="2" type="ORF">BWY04_01316</name>
</gene>
<dbReference type="Proteomes" id="UP000485621">
    <property type="component" value="Unassembled WGS sequence"/>
</dbReference>
<protein>
    <recommendedName>
        <fullName evidence="1">HNH nuclease domain-containing protein</fullName>
    </recommendedName>
</protein>
<accession>A0A1V5ZKC7</accession>